<protein>
    <submittedName>
        <fullName evidence="2">Uncharacterized protein</fullName>
    </submittedName>
</protein>
<evidence type="ECO:0000313" key="2">
    <source>
        <dbReference type="EnsemblMetazoa" id="Aqu2.1.29243_001"/>
    </source>
</evidence>
<dbReference type="AlphaFoldDB" id="A0A1X7UNA2"/>
<reference evidence="2" key="1">
    <citation type="submission" date="2017-05" db="UniProtKB">
        <authorList>
            <consortium name="EnsemblMetazoa"/>
        </authorList>
    </citation>
    <scope>IDENTIFICATION</scope>
</reference>
<accession>A0A1X7UNA2</accession>
<dbReference type="InParanoid" id="A0A1X7UNA2"/>
<sequence length="177" mass="18778">MKHCGVEAAITLSLLFFSLSSGAPTSNTGTTDPSDLLGNISLSLSVLEKIISESDYVTFCKLGLEAAEITGESSSIDLPEVTIQTAAQNLKDICNWFSTSTTNGTNCTSTEESAGTVKELCSPVLGLKEIKDGLTDAKTSVQNHGSYTSTQSQVESYIQELREEASESVAHFIPNLS</sequence>
<keyword evidence="1" id="KW-0732">Signal</keyword>
<name>A0A1X7UNA2_AMPQE</name>
<feature type="signal peptide" evidence="1">
    <location>
        <begin position="1"/>
        <end position="22"/>
    </location>
</feature>
<dbReference type="EnsemblMetazoa" id="Aqu2.1.29243_001">
    <property type="protein sequence ID" value="Aqu2.1.29243_001"/>
    <property type="gene ID" value="Aqu2.1.29243"/>
</dbReference>
<proteinExistence type="predicted"/>
<evidence type="ECO:0000256" key="1">
    <source>
        <dbReference type="SAM" id="SignalP"/>
    </source>
</evidence>
<feature type="chain" id="PRO_5012891834" evidence="1">
    <location>
        <begin position="23"/>
        <end position="177"/>
    </location>
</feature>
<organism evidence="2">
    <name type="scientific">Amphimedon queenslandica</name>
    <name type="common">Sponge</name>
    <dbReference type="NCBI Taxonomy" id="400682"/>
    <lineage>
        <taxon>Eukaryota</taxon>
        <taxon>Metazoa</taxon>
        <taxon>Porifera</taxon>
        <taxon>Demospongiae</taxon>
        <taxon>Heteroscleromorpha</taxon>
        <taxon>Haplosclerida</taxon>
        <taxon>Niphatidae</taxon>
        <taxon>Amphimedon</taxon>
    </lineage>
</organism>